<name>A0ABT4VLF2_9HYPH</name>
<dbReference type="Proteomes" id="UP001148313">
    <property type="component" value="Unassembled WGS sequence"/>
</dbReference>
<sequence>MVQILLLIAVLIVGWMGYKRFLKEAERVSKSVRRHEKEAKTGAQGTLVEDPKTGEYRLEKDEDGN</sequence>
<reference evidence="2" key="1">
    <citation type="submission" date="2022-11" db="EMBL/GenBank/DDBJ databases">
        <title>Hoeflea poritis sp. nov., isolated from scleractinian coral Porites lutea.</title>
        <authorList>
            <person name="Zhang G."/>
            <person name="Wei Q."/>
            <person name="Cai L."/>
        </authorList>
    </citation>
    <scope>NUCLEOTIDE SEQUENCE</scope>
    <source>
        <strain evidence="2">E7-10</strain>
    </source>
</reference>
<gene>
    <name evidence="2" type="ORF">OOZ53_05875</name>
</gene>
<feature type="compositionally biased region" description="Basic and acidic residues" evidence="1">
    <location>
        <begin position="31"/>
        <end position="40"/>
    </location>
</feature>
<feature type="region of interest" description="Disordered" evidence="1">
    <location>
        <begin position="31"/>
        <end position="65"/>
    </location>
</feature>
<proteinExistence type="predicted"/>
<evidence type="ECO:0000256" key="1">
    <source>
        <dbReference type="SAM" id="MobiDB-lite"/>
    </source>
</evidence>
<protein>
    <recommendedName>
        <fullName evidence="4">DUF4834 domain-containing protein</fullName>
    </recommendedName>
</protein>
<dbReference type="EMBL" id="JAPJZH010000003">
    <property type="protein sequence ID" value="MDA4844868.1"/>
    <property type="molecule type" value="Genomic_DNA"/>
</dbReference>
<evidence type="ECO:0000313" key="3">
    <source>
        <dbReference type="Proteomes" id="UP001148313"/>
    </source>
</evidence>
<dbReference type="RefSeq" id="WP_271088419.1">
    <property type="nucleotide sequence ID" value="NZ_JAPJZH010000003.1"/>
</dbReference>
<comment type="caution">
    <text evidence="2">The sequence shown here is derived from an EMBL/GenBank/DDBJ whole genome shotgun (WGS) entry which is preliminary data.</text>
</comment>
<evidence type="ECO:0000313" key="2">
    <source>
        <dbReference type="EMBL" id="MDA4844868.1"/>
    </source>
</evidence>
<accession>A0ABT4VLF2</accession>
<feature type="compositionally biased region" description="Basic and acidic residues" evidence="1">
    <location>
        <begin position="49"/>
        <end position="60"/>
    </location>
</feature>
<keyword evidence="3" id="KW-1185">Reference proteome</keyword>
<organism evidence="2 3">
    <name type="scientific">Hoeflea poritis</name>
    <dbReference type="NCBI Taxonomy" id="2993659"/>
    <lineage>
        <taxon>Bacteria</taxon>
        <taxon>Pseudomonadati</taxon>
        <taxon>Pseudomonadota</taxon>
        <taxon>Alphaproteobacteria</taxon>
        <taxon>Hyphomicrobiales</taxon>
        <taxon>Rhizobiaceae</taxon>
        <taxon>Hoeflea</taxon>
    </lineage>
</organism>
<evidence type="ECO:0008006" key="4">
    <source>
        <dbReference type="Google" id="ProtNLM"/>
    </source>
</evidence>